<dbReference type="GO" id="GO:0009986">
    <property type="term" value="C:cell surface"/>
    <property type="evidence" value="ECO:0007669"/>
    <property type="project" value="UniProtKB-SubCell"/>
</dbReference>
<gene>
    <name evidence="4" type="ORF">DNHGIG_01670</name>
</gene>
<keyword evidence="5" id="KW-1185">Reference proteome</keyword>
<feature type="transmembrane region" description="Helical" evidence="3">
    <location>
        <begin position="36"/>
        <end position="59"/>
    </location>
</feature>
<keyword evidence="3" id="KW-0812">Transmembrane</keyword>
<keyword evidence="2" id="KW-0178">Competence</keyword>
<keyword evidence="3" id="KW-0472">Membrane</keyword>
<reference evidence="4" key="1">
    <citation type="journal article" date="2023" name="Int. J. Syst. Evol. Microbiol.">
        <title>Collibacillus ludicampi gen. nov., sp. nov., a new soil bacterium of the family Alicyclobacillaceae.</title>
        <authorList>
            <person name="Jojima T."/>
            <person name="Ioku Y."/>
            <person name="Fukuta Y."/>
            <person name="Shirasaka N."/>
            <person name="Matsumura Y."/>
            <person name="Mori M."/>
        </authorList>
    </citation>
    <scope>NUCLEOTIDE SEQUENCE</scope>
    <source>
        <strain evidence="4">TP075</strain>
    </source>
</reference>
<dbReference type="NCBIfam" id="TIGR02532">
    <property type="entry name" value="IV_pilin_GFxxxE"/>
    <property type="match status" value="1"/>
</dbReference>
<dbReference type="EMBL" id="BOQE01000001">
    <property type="protein sequence ID" value="GIM44618.1"/>
    <property type="molecule type" value="Genomic_DNA"/>
</dbReference>
<proteinExistence type="predicted"/>
<evidence type="ECO:0000256" key="3">
    <source>
        <dbReference type="SAM" id="Phobius"/>
    </source>
</evidence>
<dbReference type="SUPFAM" id="SSF54523">
    <property type="entry name" value="Pili subunits"/>
    <property type="match status" value="1"/>
</dbReference>
<dbReference type="Proteomes" id="UP001057291">
    <property type="component" value="Unassembled WGS sequence"/>
</dbReference>
<comment type="subcellular location">
    <subcellularLocation>
        <location evidence="1">Cell surface</location>
    </subcellularLocation>
</comment>
<evidence type="ECO:0000313" key="4">
    <source>
        <dbReference type="EMBL" id="GIM44618.1"/>
    </source>
</evidence>
<evidence type="ECO:0000313" key="5">
    <source>
        <dbReference type="Proteomes" id="UP001057291"/>
    </source>
</evidence>
<dbReference type="InterPro" id="IPR045584">
    <property type="entry name" value="Pilin-like"/>
</dbReference>
<dbReference type="InterPro" id="IPR012902">
    <property type="entry name" value="N_methyl_site"/>
</dbReference>
<sequence>MLGLGKPHAQIMQGGEGLISMPTTDMNKKKKRQRGFTLIEMVAVVAILSILSGLGYVIVSGQIESSRQKTDQANCRLILDAAQRYLIDNGPGAVTNIASSSGMNVDTGNDLVRKGYLQTTPASPWGNQQEVYKIYYYGGTVQNGPQSGINGTLTVVSGHTLSSGTPYQLQGSY</sequence>
<evidence type="ECO:0008006" key="6">
    <source>
        <dbReference type="Google" id="ProtNLM"/>
    </source>
</evidence>
<dbReference type="GO" id="GO:0030420">
    <property type="term" value="P:establishment of competence for transformation"/>
    <property type="evidence" value="ECO:0007669"/>
    <property type="project" value="UniProtKB-KW"/>
</dbReference>
<comment type="caution">
    <text evidence="4">The sequence shown here is derived from an EMBL/GenBank/DDBJ whole genome shotgun (WGS) entry which is preliminary data.</text>
</comment>
<dbReference type="Pfam" id="PF07963">
    <property type="entry name" value="N_methyl"/>
    <property type="match status" value="1"/>
</dbReference>
<organism evidence="4 5">
    <name type="scientific">Collibacillus ludicampi</name>
    <dbReference type="NCBI Taxonomy" id="2771369"/>
    <lineage>
        <taxon>Bacteria</taxon>
        <taxon>Bacillati</taxon>
        <taxon>Bacillota</taxon>
        <taxon>Bacilli</taxon>
        <taxon>Bacillales</taxon>
        <taxon>Alicyclobacillaceae</taxon>
        <taxon>Collibacillus</taxon>
    </lineage>
</organism>
<dbReference type="AlphaFoldDB" id="A0AAV4LA13"/>
<evidence type="ECO:0000256" key="1">
    <source>
        <dbReference type="ARBA" id="ARBA00004241"/>
    </source>
</evidence>
<protein>
    <recommendedName>
        <fullName evidence="6">Prepilin-type N-terminal cleavage/methylation domain-containing protein</fullName>
    </recommendedName>
</protein>
<name>A0AAV4LA13_9BACL</name>
<evidence type="ECO:0000256" key="2">
    <source>
        <dbReference type="ARBA" id="ARBA00023287"/>
    </source>
</evidence>
<dbReference type="Gene3D" id="3.30.700.10">
    <property type="entry name" value="Glycoprotein, Type 4 Pilin"/>
    <property type="match status" value="1"/>
</dbReference>
<accession>A0AAV4LA13</accession>
<keyword evidence="3" id="KW-1133">Transmembrane helix</keyword>
<dbReference type="RefSeq" id="WP_282197888.1">
    <property type="nucleotide sequence ID" value="NZ_BOQE01000001.1"/>
</dbReference>